<dbReference type="EMBL" id="LR743530">
    <property type="protein sequence ID" value="CAA2409797.1"/>
    <property type="molecule type" value="Genomic_DNA"/>
</dbReference>
<feature type="compositionally biased region" description="Low complexity" evidence="1">
    <location>
        <begin position="233"/>
        <end position="247"/>
    </location>
</feature>
<dbReference type="Pfam" id="PF05037">
    <property type="entry name" value="DUF669"/>
    <property type="match status" value="1"/>
</dbReference>
<organism evidence="2 3">
    <name type="scientific">Xanthomonas phage Suba</name>
    <dbReference type="NCBI Taxonomy" id="2674975"/>
    <lineage>
        <taxon>Viruses</taxon>
        <taxon>Duplodnaviria</taxon>
        <taxon>Heunggongvirae</taxon>
        <taxon>Uroviricota</taxon>
        <taxon>Caudoviricetes</taxon>
        <taxon>Stanbaylleyvirinae</taxon>
        <taxon>Subavirus</taxon>
        <taxon>Subavirus suba</taxon>
    </lineage>
</organism>
<feature type="region of interest" description="Disordered" evidence="1">
    <location>
        <begin position="1"/>
        <end position="30"/>
    </location>
</feature>
<feature type="compositionally biased region" description="Low complexity" evidence="1">
    <location>
        <begin position="205"/>
        <end position="224"/>
    </location>
</feature>
<proteinExistence type="predicted"/>
<reference evidence="2 3" key="1">
    <citation type="submission" date="2019-12" db="EMBL/GenBank/DDBJ databases">
        <authorList>
            <person name="Ansaldi M."/>
            <person name="Clavijo F."/>
        </authorList>
    </citation>
    <scope>NUCLEOTIDE SEQUENCE [LARGE SCALE GENOMIC DNA]</scope>
</reference>
<name>A0A679KKI0_9CAUD</name>
<feature type="compositionally biased region" description="Low complexity" evidence="1">
    <location>
        <begin position="181"/>
        <end position="190"/>
    </location>
</feature>
<keyword evidence="3" id="KW-1185">Reference proteome</keyword>
<accession>A0A679KKI0</accession>
<dbReference type="RefSeq" id="YP_010742779.1">
    <property type="nucleotide sequence ID" value="NC_073092.1"/>
</dbReference>
<dbReference type="GO" id="GO:0003677">
    <property type="term" value="F:DNA binding"/>
    <property type="evidence" value="ECO:0007669"/>
    <property type="project" value="UniProtKB-KW"/>
</dbReference>
<evidence type="ECO:0000256" key="1">
    <source>
        <dbReference type="SAM" id="MobiDB-lite"/>
    </source>
</evidence>
<feature type="compositionally biased region" description="Low complexity" evidence="1">
    <location>
        <begin position="161"/>
        <end position="172"/>
    </location>
</feature>
<dbReference type="Proteomes" id="UP000464334">
    <property type="component" value="Chromosome"/>
</dbReference>
<feature type="compositionally biased region" description="Gly residues" evidence="1">
    <location>
        <begin position="191"/>
        <end position="204"/>
    </location>
</feature>
<evidence type="ECO:0000313" key="3">
    <source>
        <dbReference type="Proteomes" id="UP000464334"/>
    </source>
</evidence>
<feature type="region of interest" description="Disordered" evidence="1">
    <location>
        <begin position="146"/>
        <end position="278"/>
    </location>
</feature>
<evidence type="ECO:0000313" key="2">
    <source>
        <dbReference type="EMBL" id="CAA2409797.1"/>
    </source>
</evidence>
<sequence length="278" mass="28807">MSNNSHFLTEAFDPTQVDPTQGSGGWPLGRHPVVATGVEVKATKDGNNGMASFTLEVIDGPEKGYKGFWNLNLYHESEKARNFARRDLSAMCHATQTFRLGAQGTDLSQLFNKPFVVDVGYQRGHNPATDGEDAKGYTEIKKLYDIHGNEPGKSGQGGGQAPQQNNQQTQNQGGNGGGWGNNNSNANQGQNNGGNSGGGWGNGQGQNNANSNDSNQGSQDNSQQGQGGGGWNSNGNNANNGGNNDQGNTGGNGGGNGGWQQGQGGNGGNGGPSWGQRN</sequence>
<dbReference type="GeneID" id="79707319"/>
<dbReference type="KEGG" id="vg:79707319"/>
<dbReference type="InterPro" id="IPR007731">
    <property type="entry name" value="DUF669"/>
</dbReference>
<protein>
    <submittedName>
        <fullName evidence="2">Phage Single-stranded DNA-binding protein</fullName>
    </submittedName>
</protein>
<feature type="compositionally biased region" description="Gly residues" evidence="1">
    <location>
        <begin position="248"/>
        <end position="278"/>
    </location>
</feature>
<keyword evidence="2" id="KW-0238">DNA-binding</keyword>